<evidence type="ECO:0000313" key="8">
    <source>
        <dbReference type="Proteomes" id="UP000001396"/>
    </source>
</evidence>
<protein>
    <recommendedName>
        <fullName evidence="6">Glycoside hydrolase family 5 domain-containing protein</fullName>
    </recommendedName>
</protein>
<feature type="compositionally biased region" description="Polar residues" evidence="5">
    <location>
        <begin position="37"/>
        <end position="64"/>
    </location>
</feature>
<evidence type="ECO:0000256" key="1">
    <source>
        <dbReference type="ARBA" id="ARBA00005641"/>
    </source>
</evidence>
<dbReference type="GeneID" id="31363395"/>
<dbReference type="AlphaFoldDB" id="D3BHB3"/>
<feature type="domain" description="Glycoside hydrolase family 5" evidence="6">
    <location>
        <begin position="224"/>
        <end position="516"/>
    </location>
</feature>
<dbReference type="RefSeq" id="XP_020431212.1">
    <property type="nucleotide sequence ID" value="XM_020578748.1"/>
</dbReference>
<sequence>MKNPFKSVLSKISNRLHKRKLRQIRKKQQKEYDKNRANSVFTHPNNIPSSPLTNNNQHNPNGNDSTILPLNGNVVDTLTAQPVTISESNRDQVVSLSKVGTNGNELENANGVLLSPKSTCSSTGSNSSTPTVDSPAFDEQLSDYKKIQRERYQKMQQERPVILTKSSNGSPYNRTPSTFSKSKILKKASINGMKSKYTIKQYPSLDFKSKDGCLWVNDHVFKLKGVNWFGCETETSVVHGLWSRDYKQYIEFLSVNNFNAIRIPFSLEMVLKDPFPTSISISPAMNSDLHGLRSLSVLDIIIEAAGEKGMLVLLDLHSFGPNDRLHDGLWYNSYILILRYGKTWNVLGVDLKNEPYSATWNTGNPMTDWDKAINRIGSYIQNNGGNRWLIFGQGVPSQQSSQFSCCWGESFETEGRPDSTISLPNMEKFVYSPHCYGPSVVNHAHFRNPGFPGIMVEHWDLNFGLLPTSTKRAVVVGEWGGRYTEQLDRVWMDCFVRYLKDKGCTDSFYWCLNPNSGDTGGILADDWITINQEKLELLGRLCPHPTKIQYDKDTQVFTVISHIKNNNIHEA</sequence>
<evidence type="ECO:0000256" key="4">
    <source>
        <dbReference type="RuleBase" id="RU361153"/>
    </source>
</evidence>
<accession>D3BHB3</accession>
<keyword evidence="2 4" id="KW-0378">Hydrolase</keyword>
<dbReference type="GO" id="GO:0000272">
    <property type="term" value="P:polysaccharide catabolic process"/>
    <property type="evidence" value="ECO:0007669"/>
    <property type="project" value="InterPro"/>
</dbReference>
<evidence type="ECO:0000256" key="2">
    <source>
        <dbReference type="ARBA" id="ARBA00022801"/>
    </source>
</evidence>
<dbReference type="STRING" id="670386.D3BHB3"/>
<dbReference type="InterPro" id="IPR018087">
    <property type="entry name" value="Glyco_hydro_5_CS"/>
</dbReference>
<keyword evidence="8" id="KW-1185">Reference proteome</keyword>
<evidence type="ECO:0000313" key="7">
    <source>
        <dbReference type="EMBL" id="EFA79090.1"/>
    </source>
</evidence>
<dbReference type="PANTHER" id="PTHR35923:SF4">
    <property type="entry name" value="GLYCOSIDE HYDROLASE FAMILY 5 DOMAIN-CONTAINING PROTEIN"/>
    <property type="match status" value="1"/>
</dbReference>
<feature type="compositionally biased region" description="Low complexity" evidence="5">
    <location>
        <begin position="115"/>
        <end position="131"/>
    </location>
</feature>
<evidence type="ECO:0000256" key="3">
    <source>
        <dbReference type="ARBA" id="ARBA00023295"/>
    </source>
</evidence>
<evidence type="ECO:0000259" key="6">
    <source>
        <dbReference type="Pfam" id="PF00150"/>
    </source>
</evidence>
<dbReference type="EMBL" id="ADBJ01000036">
    <property type="protein sequence ID" value="EFA79090.1"/>
    <property type="molecule type" value="Genomic_DNA"/>
</dbReference>
<dbReference type="PROSITE" id="PS00659">
    <property type="entry name" value="GLYCOSYL_HYDROL_F5"/>
    <property type="match status" value="1"/>
</dbReference>
<comment type="caution">
    <text evidence="7">The sequence shown here is derived from an EMBL/GenBank/DDBJ whole genome shotgun (WGS) entry which is preliminary data.</text>
</comment>
<dbReference type="Proteomes" id="UP000001396">
    <property type="component" value="Unassembled WGS sequence"/>
</dbReference>
<dbReference type="FunCoup" id="D3BHB3">
    <property type="interactions" value="26"/>
</dbReference>
<dbReference type="PANTHER" id="PTHR35923">
    <property type="entry name" value="MAJOR EXTRACELLULAR ENDOGLUCANASE"/>
    <property type="match status" value="1"/>
</dbReference>
<dbReference type="Gene3D" id="3.20.20.80">
    <property type="entry name" value="Glycosidases"/>
    <property type="match status" value="1"/>
</dbReference>
<reference evidence="7 8" key="1">
    <citation type="journal article" date="2011" name="Genome Res.">
        <title>Phylogeny-wide analysis of social amoeba genomes highlights ancient origins for complex intercellular communication.</title>
        <authorList>
            <person name="Heidel A.J."/>
            <person name="Lawal H.M."/>
            <person name="Felder M."/>
            <person name="Schilde C."/>
            <person name="Helps N.R."/>
            <person name="Tunggal B."/>
            <person name="Rivero F."/>
            <person name="John U."/>
            <person name="Schleicher M."/>
            <person name="Eichinger L."/>
            <person name="Platzer M."/>
            <person name="Noegel A.A."/>
            <person name="Schaap P."/>
            <person name="Gloeckner G."/>
        </authorList>
    </citation>
    <scope>NUCLEOTIDE SEQUENCE [LARGE SCALE GENOMIC DNA]</scope>
    <source>
        <strain evidence="8">ATCC 26659 / Pp 5 / PN500</strain>
    </source>
</reference>
<evidence type="ECO:0000256" key="5">
    <source>
        <dbReference type="SAM" id="MobiDB-lite"/>
    </source>
</evidence>
<dbReference type="InterPro" id="IPR017853">
    <property type="entry name" value="GH"/>
</dbReference>
<dbReference type="OMA" id="FVYSPHC"/>
<dbReference type="InParanoid" id="D3BHB3"/>
<dbReference type="SUPFAM" id="SSF51445">
    <property type="entry name" value="(Trans)glycosidases"/>
    <property type="match status" value="1"/>
</dbReference>
<feature type="region of interest" description="Disordered" evidence="5">
    <location>
        <begin position="28"/>
        <end position="64"/>
    </location>
</feature>
<keyword evidence="3 4" id="KW-0326">Glycosidase</keyword>
<dbReference type="GO" id="GO:0004553">
    <property type="term" value="F:hydrolase activity, hydrolyzing O-glycosyl compounds"/>
    <property type="evidence" value="ECO:0007669"/>
    <property type="project" value="InterPro"/>
</dbReference>
<comment type="similarity">
    <text evidence="1 4">Belongs to the glycosyl hydrolase 5 (cellulase A) family.</text>
</comment>
<gene>
    <name evidence="7" type="ORF">PPL_07915</name>
</gene>
<dbReference type="Pfam" id="PF00150">
    <property type="entry name" value="Cellulase"/>
    <property type="match status" value="1"/>
</dbReference>
<organism evidence="7 8">
    <name type="scientific">Heterostelium pallidum (strain ATCC 26659 / Pp 5 / PN500)</name>
    <name type="common">Cellular slime mold</name>
    <name type="synonym">Polysphondylium pallidum</name>
    <dbReference type="NCBI Taxonomy" id="670386"/>
    <lineage>
        <taxon>Eukaryota</taxon>
        <taxon>Amoebozoa</taxon>
        <taxon>Evosea</taxon>
        <taxon>Eumycetozoa</taxon>
        <taxon>Dictyostelia</taxon>
        <taxon>Acytosteliales</taxon>
        <taxon>Acytosteliaceae</taxon>
        <taxon>Heterostelium</taxon>
    </lineage>
</organism>
<proteinExistence type="inferred from homology"/>
<dbReference type="InterPro" id="IPR001547">
    <property type="entry name" value="Glyco_hydro_5"/>
</dbReference>
<feature type="region of interest" description="Disordered" evidence="5">
    <location>
        <begin position="114"/>
        <end position="136"/>
    </location>
</feature>
<name>D3BHB3_HETP5</name>